<name>A0A7W7DAQ3_9ACTN</name>
<dbReference type="SUPFAM" id="SSF47413">
    <property type="entry name" value="lambda repressor-like DNA-binding domains"/>
    <property type="match status" value="1"/>
</dbReference>
<dbReference type="InterPro" id="IPR010982">
    <property type="entry name" value="Lambda_DNA-bd_dom_sf"/>
</dbReference>
<dbReference type="RefSeq" id="WP_184883792.1">
    <property type="nucleotide sequence ID" value="NZ_BOOV01000029.1"/>
</dbReference>
<dbReference type="GO" id="GO:0003677">
    <property type="term" value="F:DNA binding"/>
    <property type="evidence" value="ECO:0007669"/>
    <property type="project" value="InterPro"/>
</dbReference>
<organism evidence="2 3">
    <name type="scientific">Sphaerisporangium siamense</name>
    <dbReference type="NCBI Taxonomy" id="795645"/>
    <lineage>
        <taxon>Bacteria</taxon>
        <taxon>Bacillati</taxon>
        <taxon>Actinomycetota</taxon>
        <taxon>Actinomycetes</taxon>
        <taxon>Streptosporangiales</taxon>
        <taxon>Streptosporangiaceae</taxon>
        <taxon>Sphaerisporangium</taxon>
    </lineage>
</organism>
<dbReference type="Gene3D" id="1.10.260.40">
    <property type="entry name" value="lambda repressor-like DNA-binding domains"/>
    <property type="match status" value="1"/>
</dbReference>
<proteinExistence type="predicted"/>
<evidence type="ECO:0000313" key="2">
    <source>
        <dbReference type="EMBL" id="MBB4703392.1"/>
    </source>
</evidence>
<dbReference type="CDD" id="cd00093">
    <property type="entry name" value="HTH_XRE"/>
    <property type="match status" value="1"/>
</dbReference>
<dbReference type="InterPro" id="IPR001387">
    <property type="entry name" value="Cro/C1-type_HTH"/>
</dbReference>
<keyword evidence="3" id="KW-1185">Reference proteome</keyword>
<dbReference type="AlphaFoldDB" id="A0A7W7DAQ3"/>
<dbReference type="Proteomes" id="UP000542210">
    <property type="component" value="Unassembled WGS sequence"/>
</dbReference>
<evidence type="ECO:0000313" key="3">
    <source>
        <dbReference type="Proteomes" id="UP000542210"/>
    </source>
</evidence>
<feature type="domain" description="HTH cro/C1-type" evidence="1">
    <location>
        <begin position="60"/>
        <end position="116"/>
    </location>
</feature>
<dbReference type="EMBL" id="JACHND010000001">
    <property type="protein sequence ID" value="MBB4703392.1"/>
    <property type="molecule type" value="Genomic_DNA"/>
</dbReference>
<reference evidence="2 3" key="1">
    <citation type="submission" date="2020-08" db="EMBL/GenBank/DDBJ databases">
        <title>Sequencing the genomes of 1000 actinobacteria strains.</title>
        <authorList>
            <person name="Klenk H.-P."/>
        </authorList>
    </citation>
    <scope>NUCLEOTIDE SEQUENCE [LARGE SCALE GENOMIC DNA]</scope>
    <source>
        <strain evidence="2 3">DSM 45784</strain>
    </source>
</reference>
<gene>
    <name evidence="2" type="ORF">BJ982_004936</name>
</gene>
<protein>
    <submittedName>
        <fullName evidence="2">Transcriptional regulator with XRE-family HTH domain</fullName>
    </submittedName>
</protein>
<dbReference type="Pfam" id="PF13560">
    <property type="entry name" value="HTH_31"/>
    <property type="match status" value="1"/>
</dbReference>
<dbReference type="SMART" id="SM00530">
    <property type="entry name" value="HTH_XRE"/>
    <property type="match status" value="1"/>
</dbReference>
<accession>A0A7W7DAQ3</accession>
<evidence type="ECO:0000259" key="1">
    <source>
        <dbReference type="PROSITE" id="PS50943"/>
    </source>
</evidence>
<comment type="caution">
    <text evidence="2">The sequence shown here is derived from an EMBL/GenBank/DDBJ whole genome shotgun (WGS) entry which is preliminary data.</text>
</comment>
<sequence>MGERMCPGCRKTLLSRYSGDPICAPCARSSRGALPAAPVWLWDSAEIREALASADLPAFLLRVRSAMGLSQLELASLVGWSQSTVNRVENGERNTLYDIRELLRFADAIDMPRHALAPLFTGDEGAILALPGTNDDVEIDRRHFTGMLAGTLAAGAGWGSAAVPSRVDTAHVKHLESAMARLGAEDQRVGGALVLPSALRLLARARRMLDEASYSEEVGRRLLSLAGTLSVDAGWYAYDSGDQRLARHLYGEALICADHAGDQEVRVHAASLLAMQYVRLAQEGPGRAREALRFAAMAKEAARHWASPRTYALLALRETSAHAVLGDRTAWRKSISTAWREFERGPCEDDLTWTGFVSEGEMFSFEARSAMALGRPAAAVDLYQRAIAARKAEHAAQADERRNRSYGRACLADALLASGARSEALAEGLALLPDIGGSRRTLQELTGLREAADESSEFAYRYDRLLAA</sequence>
<dbReference type="PROSITE" id="PS50943">
    <property type="entry name" value="HTH_CROC1"/>
    <property type="match status" value="1"/>
</dbReference>